<keyword evidence="7" id="KW-0862">Zinc</keyword>
<dbReference type="InterPro" id="IPR008754">
    <property type="entry name" value="Peptidase_M43"/>
</dbReference>
<dbReference type="InterPro" id="IPR024079">
    <property type="entry name" value="MetalloPept_cat_dom_sf"/>
</dbReference>
<evidence type="ECO:0000256" key="5">
    <source>
        <dbReference type="ARBA" id="ARBA00022729"/>
    </source>
</evidence>
<gene>
    <name evidence="11" type="ORF">VHEMI05599</name>
</gene>
<protein>
    <recommendedName>
        <fullName evidence="10">Peptidase M43 pregnancy-associated plasma-A domain-containing protein</fullName>
    </recommendedName>
</protein>
<evidence type="ECO:0000313" key="11">
    <source>
        <dbReference type="EMBL" id="CEJ89773.1"/>
    </source>
</evidence>
<proteinExistence type="inferred from homology"/>
<reference evidence="11 12" key="1">
    <citation type="journal article" date="2015" name="Genome Announc.">
        <title>Draft Genome Sequence and Gene Annotation of the Entomopathogenic Fungus Verticillium hemipterigenum.</title>
        <authorList>
            <person name="Horn F."/>
            <person name="Habel A."/>
            <person name="Scharf D.H."/>
            <person name="Dworschak J."/>
            <person name="Brakhage A.A."/>
            <person name="Guthke R."/>
            <person name="Hertweck C."/>
            <person name="Linde J."/>
        </authorList>
    </citation>
    <scope>NUCLEOTIDE SEQUENCE [LARGE SCALE GENOMIC DNA]</scope>
</reference>
<dbReference type="GO" id="GO:0008237">
    <property type="term" value="F:metallopeptidase activity"/>
    <property type="evidence" value="ECO:0007669"/>
    <property type="project" value="UniProtKB-KW"/>
</dbReference>
<dbReference type="Pfam" id="PF05572">
    <property type="entry name" value="Peptidase_M43"/>
    <property type="match status" value="1"/>
</dbReference>
<keyword evidence="8" id="KW-0482">Metalloprotease</keyword>
<dbReference type="PANTHER" id="PTHR47466:SF1">
    <property type="entry name" value="METALLOPROTEASE MEP1 (AFU_ORTHOLOGUE AFUA_1G07730)-RELATED"/>
    <property type="match status" value="1"/>
</dbReference>
<comment type="similarity">
    <text evidence="2">Belongs to the peptidase M43B family.</text>
</comment>
<keyword evidence="4" id="KW-0479">Metal-binding</keyword>
<dbReference type="EMBL" id="CDHN01000003">
    <property type="protein sequence ID" value="CEJ89773.1"/>
    <property type="molecule type" value="Genomic_DNA"/>
</dbReference>
<dbReference type="PANTHER" id="PTHR47466">
    <property type="match status" value="1"/>
</dbReference>
<evidence type="ECO:0000313" key="12">
    <source>
        <dbReference type="Proteomes" id="UP000039046"/>
    </source>
</evidence>
<evidence type="ECO:0000256" key="4">
    <source>
        <dbReference type="ARBA" id="ARBA00022723"/>
    </source>
</evidence>
<evidence type="ECO:0000256" key="2">
    <source>
        <dbReference type="ARBA" id="ARBA00008721"/>
    </source>
</evidence>
<feature type="domain" description="Peptidase M43 pregnancy-associated plasma-A" evidence="10">
    <location>
        <begin position="60"/>
        <end position="144"/>
    </location>
</feature>
<evidence type="ECO:0000256" key="1">
    <source>
        <dbReference type="ARBA" id="ARBA00003174"/>
    </source>
</evidence>
<sequence length="155" mass="17549">MKQTLRKGDYRTFNVYYMSDWPGGYSSLPMAVTNGDKNFIEDGIVIGPPALNGQGNEFYQHGKTLTHESGHWNGLLHTFQGGCEGPNDYVDDTHAEQENLFDLCSANRDSCSDQPGLDPIHSYMDYPSDACRAEFPPGQLARLLDHWKTFRLNWK</sequence>
<dbReference type="OrthoDB" id="24645at2759"/>
<dbReference type="HOGENOM" id="CLU_048726_2_0_1"/>
<evidence type="ECO:0000259" key="10">
    <source>
        <dbReference type="Pfam" id="PF05572"/>
    </source>
</evidence>
<dbReference type="GO" id="GO:0046872">
    <property type="term" value="F:metal ion binding"/>
    <property type="evidence" value="ECO:0007669"/>
    <property type="project" value="UniProtKB-KW"/>
</dbReference>
<evidence type="ECO:0000256" key="9">
    <source>
        <dbReference type="ARBA" id="ARBA00023157"/>
    </source>
</evidence>
<evidence type="ECO:0000256" key="8">
    <source>
        <dbReference type="ARBA" id="ARBA00023049"/>
    </source>
</evidence>
<dbReference type="GO" id="GO:0006508">
    <property type="term" value="P:proteolysis"/>
    <property type="evidence" value="ECO:0007669"/>
    <property type="project" value="UniProtKB-KW"/>
</dbReference>
<comment type="function">
    <text evidence="1">Secreted metalloproteinase that allows assimilation of proteinaceous substrates.</text>
</comment>
<evidence type="ECO:0000256" key="6">
    <source>
        <dbReference type="ARBA" id="ARBA00022801"/>
    </source>
</evidence>
<dbReference type="Proteomes" id="UP000039046">
    <property type="component" value="Unassembled WGS sequence"/>
</dbReference>
<accession>A0A0A1THG5</accession>
<dbReference type="STRING" id="1531966.A0A0A1THG5"/>
<keyword evidence="12" id="KW-1185">Reference proteome</keyword>
<keyword evidence="5" id="KW-0732">Signal</keyword>
<name>A0A0A1THG5_9HYPO</name>
<keyword evidence="9" id="KW-1015">Disulfide bond</keyword>
<keyword evidence="3" id="KW-0645">Protease</keyword>
<evidence type="ECO:0000256" key="7">
    <source>
        <dbReference type="ARBA" id="ARBA00022833"/>
    </source>
</evidence>
<dbReference type="Gene3D" id="3.40.390.10">
    <property type="entry name" value="Collagenase (Catalytic Domain)"/>
    <property type="match status" value="1"/>
</dbReference>
<dbReference type="AlphaFoldDB" id="A0A0A1THG5"/>
<evidence type="ECO:0000256" key="3">
    <source>
        <dbReference type="ARBA" id="ARBA00022670"/>
    </source>
</evidence>
<dbReference type="SUPFAM" id="SSF55486">
    <property type="entry name" value="Metalloproteases ('zincins'), catalytic domain"/>
    <property type="match status" value="1"/>
</dbReference>
<keyword evidence="6" id="KW-0378">Hydrolase</keyword>
<organism evidence="11 12">
    <name type="scientific">[Torrubiella] hemipterigena</name>
    <dbReference type="NCBI Taxonomy" id="1531966"/>
    <lineage>
        <taxon>Eukaryota</taxon>
        <taxon>Fungi</taxon>
        <taxon>Dikarya</taxon>
        <taxon>Ascomycota</taxon>
        <taxon>Pezizomycotina</taxon>
        <taxon>Sordariomycetes</taxon>
        <taxon>Hypocreomycetidae</taxon>
        <taxon>Hypocreales</taxon>
        <taxon>Clavicipitaceae</taxon>
        <taxon>Clavicipitaceae incertae sedis</taxon>
        <taxon>'Torrubiella' clade</taxon>
    </lineage>
</organism>